<feature type="compositionally biased region" description="Low complexity" evidence="1">
    <location>
        <begin position="28"/>
        <end position="37"/>
    </location>
</feature>
<feature type="region of interest" description="Disordered" evidence="1">
    <location>
        <begin position="81"/>
        <end position="231"/>
    </location>
</feature>
<gene>
    <name evidence="3" type="ORF">OG469_03655</name>
</gene>
<evidence type="ECO:0000256" key="2">
    <source>
        <dbReference type="SAM" id="Phobius"/>
    </source>
</evidence>
<feature type="compositionally biased region" description="Pro residues" evidence="1">
    <location>
        <begin position="191"/>
        <end position="207"/>
    </location>
</feature>
<evidence type="ECO:0000256" key="1">
    <source>
        <dbReference type="SAM" id="MobiDB-lite"/>
    </source>
</evidence>
<dbReference type="EMBL" id="CP108482">
    <property type="protein sequence ID" value="WUS54681.1"/>
    <property type="molecule type" value="Genomic_DNA"/>
</dbReference>
<keyword evidence="2" id="KW-0472">Membrane</keyword>
<feature type="transmembrane region" description="Helical" evidence="2">
    <location>
        <begin position="61"/>
        <end position="83"/>
    </location>
</feature>
<keyword evidence="2" id="KW-0812">Transmembrane</keyword>
<evidence type="ECO:0000313" key="3">
    <source>
        <dbReference type="EMBL" id="WUS54681.1"/>
    </source>
</evidence>
<sequence length="242" mass="23594">MASSTLPDATPEPAPAMTVRLLPPRAPARPVRAGSRRPPGPPGPVGTPASPGQRSTRGPGLLPALLATCIGAVVLLVTTGAGAGSAPPRSSVLSAPIGGDAGRTRPAAPRAQQPQQALVAEPLTGTGVTAGPGTATAYPGPLARPSDSADPAGAPAAGDPAQPGPPPRPGAAPAEHPRPPAPPEGARRPEPTPPSAPPSRPPAPAPAPVETSAPSPNPTLRTSPSPASSPDCLIQLLFVCLS</sequence>
<organism evidence="3 4">
    <name type="scientific">Kitasatospora herbaricolor</name>
    <dbReference type="NCBI Taxonomy" id="68217"/>
    <lineage>
        <taxon>Bacteria</taxon>
        <taxon>Bacillati</taxon>
        <taxon>Actinomycetota</taxon>
        <taxon>Actinomycetes</taxon>
        <taxon>Kitasatosporales</taxon>
        <taxon>Streptomycetaceae</taxon>
        <taxon>Kitasatospora</taxon>
    </lineage>
</organism>
<feature type="compositionally biased region" description="Low complexity" evidence="1">
    <location>
        <begin position="105"/>
        <end position="161"/>
    </location>
</feature>
<evidence type="ECO:0000313" key="4">
    <source>
        <dbReference type="Proteomes" id="UP001432014"/>
    </source>
</evidence>
<accession>A0ABZ1W1L2</accession>
<dbReference type="Proteomes" id="UP001432014">
    <property type="component" value="Chromosome"/>
</dbReference>
<proteinExistence type="predicted"/>
<feature type="compositionally biased region" description="Polar residues" evidence="1">
    <location>
        <begin position="218"/>
        <end position="228"/>
    </location>
</feature>
<protein>
    <submittedName>
        <fullName evidence="3">Uncharacterized protein</fullName>
    </submittedName>
</protein>
<reference evidence="3 4" key="1">
    <citation type="submission" date="2022-10" db="EMBL/GenBank/DDBJ databases">
        <title>The complete genomes of actinobacterial strains from the NBC collection.</title>
        <authorList>
            <person name="Joergensen T.S."/>
            <person name="Alvarez Arevalo M."/>
            <person name="Sterndorff E.B."/>
            <person name="Faurdal D."/>
            <person name="Vuksanovic O."/>
            <person name="Mourched A.-S."/>
            <person name="Charusanti P."/>
            <person name="Shaw S."/>
            <person name="Blin K."/>
            <person name="Weber T."/>
        </authorList>
    </citation>
    <scope>NUCLEOTIDE SEQUENCE [LARGE SCALE GENOMIC DNA]</scope>
    <source>
        <strain evidence="3 4">NBC_01247</strain>
    </source>
</reference>
<name>A0ABZ1W1L2_9ACTN</name>
<dbReference type="RefSeq" id="WP_329500784.1">
    <property type="nucleotide sequence ID" value="NZ_CP108460.1"/>
</dbReference>
<keyword evidence="2" id="KW-1133">Transmembrane helix</keyword>
<feature type="region of interest" description="Disordered" evidence="1">
    <location>
        <begin position="1"/>
        <end position="60"/>
    </location>
</feature>
<keyword evidence="4" id="KW-1185">Reference proteome</keyword>